<dbReference type="GO" id="GO:0005634">
    <property type="term" value="C:nucleus"/>
    <property type="evidence" value="ECO:0007669"/>
    <property type="project" value="TreeGrafter"/>
</dbReference>
<evidence type="ECO:0000256" key="1">
    <source>
        <dbReference type="PROSITE-ProRule" id="PRU00285"/>
    </source>
</evidence>
<dbReference type="Gene3D" id="2.60.40.790">
    <property type="match status" value="1"/>
</dbReference>
<dbReference type="GO" id="GO:0009408">
    <property type="term" value="P:response to heat"/>
    <property type="evidence" value="ECO:0007669"/>
    <property type="project" value="TreeGrafter"/>
</dbReference>
<reference evidence="6" key="1">
    <citation type="submission" date="2017-02" db="UniProtKB">
        <authorList>
            <consortium name="WormBaseParasite"/>
        </authorList>
    </citation>
    <scope>IDENTIFICATION</scope>
</reference>
<organism evidence="5 6">
    <name type="scientific">Parastrongyloides trichosuri</name>
    <name type="common">Possum-specific nematode worm</name>
    <dbReference type="NCBI Taxonomy" id="131310"/>
    <lineage>
        <taxon>Eukaryota</taxon>
        <taxon>Metazoa</taxon>
        <taxon>Ecdysozoa</taxon>
        <taxon>Nematoda</taxon>
        <taxon>Chromadorea</taxon>
        <taxon>Rhabditida</taxon>
        <taxon>Tylenchina</taxon>
        <taxon>Panagrolaimomorpha</taxon>
        <taxon>Strongyloidoidea</taxon>
        <taxon>Strongyloididae</taxon>
        <taxon>Parastrongyloides</taxon>
    </lineage>
</organism>
<accession>A0A0N4Z278</accession>
<dbReference type="PANTHER" id="PTHR45640:SF35">
    <property type="entry name" value="HEAT SHOCK PROTEIN HSP-12.2"/>
    <property type="match status" value="1"/>
</dbReference>
<evidence type="ECO:0000256" key="2">
    <source>
        <dbReference type="RuleBase" id="RU003616"/>
    </source>
</evidence>
<dbReference type="Pfam" id="PF00011">
    <property type="entry name" value="HSP20"/>
    <property type="match status" value="1"/>
</dbReference>
<dbReference type="STRING" id="131310.A0A0N4Z278"/>
<proteinExistence type="inferred from homology"/>
<dbReference type="Proteomes" id="UP000038045">
    <property type="component" value="Unplaced"/>
</dbReference>
<protein>
    <submittedName>
        <fullName evidence="6">SHSP domain-containing protein</fullName>
    </submittedName>
</protein>
<dbReference type="GO" id="GO:0051082">
    <property type="term" value="F:unfolded protein binding"/>
    <property type="evidence" value="ECO:0007669"/>
    <property type="project" value="TreeGrafter"/>
</dbReference>
<feature type="compositionally biased region" description="Polar residues" evidence="3">
    <location>
        <begin position="1"/>
        <end position="10"/>
    </location>
</feature>
<dbReference type="PANTHER" id="PTHR45640">
    <property type="entry name" value="HEAT SHOCK PROTEIN HSP-12.2-RELATED"/>
    <property type="match status" value="1"/>
</dbReference>
<keyword evidence="5" id="KW-1185">Reference proteome</keyword>
<evidence type="ECO:0000256" key="3">
    <source>
        <dbReference type="SAM" id="MobiDB-lite"/>
    </source>
</evidence>
<comment type="similarity">
    <text evidence="1 2">Belongs to the small heat shock protein (HSP20) family.</text>
</comment>
<feature type="compositionally biased region" description="Basic and acidic residues" evidence="3">
    <location>
        <begin position="18"/>
        <end position="32"/>
    </location>
</feature>
<dbReference type="GO" id="GO:0005737">
    <property type="term" value="C:cytoplasm"/>
    <property type="evidence" value="ECO:0007669"/>
    <property type="project" value="TreeGrafter"/>
</dbReference>
<name>A0A0N4Z278_PARTI</name>
<dbReference type="InterPro" id="IPR001436">
    <property type="entry name" value="Alpha-crystallin/sHSP_animal"/>
</dbReference>
<evidence type="ECO:0000313" key="6">
    <source>
        <dbReference type="WBParaSite" id="PTRK_0000097300.1"/>
    </source>
</evidence>
<dbReference type="InterPro" id="IPR008978">
    <property type="entry name" value="HSP20-like_chaperone"/>
</dbReference>
<feature type="region of interest" description="Disordered" evidence="3">
    <location>
        <begin position="1"/>
        <end position="32"/>
    </location>
</feature>
<dbReference type="InterPro" id="IPR002068">
    <property type="entry name" value="A-crystallin/Hsp20_dom"/>
</dbReference>
<evidence type="ECO:0000313" key="5">
    <source>
        <dbReference type="Proteomes" id="UP000038045"/>
    </source>
</evidence>
<dbReference type="PROSITE" id="PS01031">
    <property type="entry name" value="SHSP"/>
    <property type="match status" value="1"/>
</dbReference>
<dbReference type="WBParaSite" id="PTRK_0000097300.1">
    <property type="protein sequence ID" value="PTRK_0000097300.1"/>
    <property type="gene ID" value="PTRK_0000097300"/>
</dbReference>
<dbReference type="CDD" id="cd06526">
    <property type="entry name" value="metazoan_ACD"/>
    <property type="match status" value="1"/>
</dbReference>
<dbReference type="SUPFAM" id="SSF49764">
    <property type="entry name" value="HSP20-like chaperones"/>
    <property type="match status" value="1"/>
</dbReference>
<feature type="domain" description="SHSP" evidence="4">
    <location>
        <begin position="54"/>
        <end position="151"/>
    </location>
</feature>
<dbReference type="GO" id="GO:0042026">
    <property type="term" value="P:protein refolding"/>
    <property type="evidence" value="ECO:0007669"/>
    <property type="project" value="TreeGrafter"/>
</dbReference>
<dbReference type="AlphaFoldDB" id="A0A0N4Z278"/>
<evidence type="ECO:0000259" key="4">
    <source>
        <dbReference type="PROSITE" id="PS01031"/>
    </source>
</evidence>
<sequence>MSANIDTPNAPTDAPVENVERTGKYYASKPDDKKSSFVFSTLLEKGKDQIVCDWPLSAKNDGISKTKELNDKITLTLDCSAFDPEDVKVSVEGERVGVHVDHPKRKNSETCERKLSRTYRFPPCYDTNTVQHKINSSGELVITAHRAPRNR</sequence>